<dbReference type="Gene3D" id="1.20.1290.10">
    <property type="entry name" value="AhpD-like"/>
    <property type="match status" value="1"/>
</dbReference>
<proteinExistence type="predicted"/>
<dbReference type="GO" id="GO:0032259">
    <property type="term" value="P:methylation"/>
    <property type="evidence" value="ECO:0007669"/>
    <property type="project" value="UniProtKB-KW"/>
</dbReference>
<reference evidence="2 3" key="1">
    <citation type="submission" date="2020-08" db="EMBL/GenBank/DDBJ databases">
        <title>Amycolatopsis echigonensis JCM 21831.</title>
        <authorList>
            <person name="Tedsree N."/>
            <person name="Kuncharoen N."/>
            <person name="Likhitwitayawuid K."/>
            <person name="Tanasupawat S."/>
        </authorList>
    </citation>
    <scope>NUCLEOTIDE SEQUENCE [LARGE SCALE GENOMIC DNA]</scope>
    <source>
        <strain evidence="2 3">JCM 21831</strain>
    </source>
</reference>
<dbReference type="CDD" id="cd02440">
    <property type="entry name" value="AdoMet_MTases"/>
    <property type="match status" value="1"/>
</dbReference>
<dbReference type="InterPro" id="IPR029032">
    <property type="entry name" value="AhpD-like"/>
</dbReference>
<feature type="domain" description="Methyltransferase type 11" evidence="1">
    <location>
        <begin position="46"/>
        <end position="133"/>
    </location>
</feature>
<evidence type="ECO:0000259" key="1">
    <source>
        <dbReference type="Pfam" id="PF08241"/>
    </source>
</evidence>
<evidence type="ECO:0000313" key="2">
    <source>
        <dbReference type="EMBL" id="MBB2500426.1"/>
    </source>
</evidence>
<dbReference type="GO" id="GO:0008757">
    <property type="term" value="F:S-adenosylmethionine-dependent methyltransferase activity"/>
    <property type="evidence" value="ECO:0007669"/>
    <property type="project" value="InterPro"/>
</dbReference>
<keyword evidence="2" id="KW-0808">Transferase</keyword>
<name>A0A8E1VY16_9PSEU</name>
<dbReference type="Pfam" id="PF08241">
    <property type="entry name" value="Methyltransf_11"/>
    <property type="match status" value="1"/>
</dbReference>
<dbReference type="InterPro" id="IPR029063">
    <property type="entry name" value="SAM-dependent_MTases_sf"/>
</dbReference>
<dbReference type="AlphaFoldDB" id="A0A8E1VY16"/>
<keyword evidence="2" id="KW-0489">Methyltransferase</keyword>
<dbReference type="Proteomes" id="UP000550260">
    <property type="component" value="Unassembled WGS sequence"/>
</dbReference>
<dbReference type="Gene3D" id="3.40.50.150">
    <property type="entry name" value="Vaccinia Virus protein VP39"/>
    <property type="match status" value="1"/>
</dbReference>
<dbReference type="SUPFAM" id="SSF69118">
    <property type="entry name" value="AhpD-like"/>
    <property type="match status" value="1"/>
</dbReference>
<evidence type="ECO:0000313" key="3">
    <source>
        <dbReference type="Proteomes" id="UP000550260"/>
    </source>
</evidence>
<organism evidence="2 3">
    <name type="scientific">Amycolatopsis echigonensis</name>
    <dbReference type="NCBI Taxonomy" id="2576905"/>
    <lineage>
        <taxon>Bacteria</taxon>
        <taxon>Bacillati</taxon>
        <taxon>Actinomycetota</taxon>
        <taxon>Actinomycetes</taxon>
        <taxon>Pseudonocardiales</taxon>
        <taxon>Pseudonocardiaceae</taxon>
        <taxon>Amycolatopsis</taxon>
    </lineage>
</organism>
<accession>A0A8E1VY16</accession>
<sequence length="464" mass="50061">MKQWEAVDAGWGRLAADFATLSEPSNVREYVGLHHALGVAVGDRLLDLACGAGLALELASLRGAQVAGIDASPRLVAVARDRNPDGDVRVGDMNELPWDSASFDVVTSFRGIWATTPNAMAEALRVLKPGGRFGMTVWGHIKASPGAWSLSPFTLAAEPQVRNQADMNQMGRPGVGERLLADAGFADIERLDIPFVWEFADPEQFARALASTGPAYEAIEQVGAEEFHRRCVELAAGHVRDGLPLRAKINVAGFTARRPVEVPESYEGDFTGSFLGWYPPSEYAEQSRQADLDEDGFVWTVTKLWARMPGAFDDLFALQRSAAKFGGLSLRQRGVLTTAMAATLGDSACAYAWGGKYAKWADDPDVPASALRGDDDALPPDEKALAGWARKVVRDPNATTSADVDDLRRAGFTDDQIFAATLFLVLRLAFSSFNDALGLRLDQAVVDKLPAAVRDAVTWGRAPI</sequence>
<dbReference type="InterPro" id="IPR013216">
    <property type="entry name" value="Methyltransf_11"/>
</dbReference>
<dbReference type="EMBL" id="JACJHR010000018">
    <property type="protein sequence ID" value="MBB2500426.1"/>
    <property type="molecule type" value="Genomic_DNA"/>
</dbReference>
<protein>
    <submittedName>
        <fullName evidence="2">Methyltransferase domain-containing protein</fullName>
    </submittedName>
</protein>
<gene>
    <name evidence="2" type="ORF">H5411_14995</name>
</gene>
<dbReference type="SUPFAM" id="SSF53335">
    <property type="entry name" value="S-adenosyl-L-methionine-dependent methyltransferases"/>
    <property type="match status" value="1"/>
</dbReference>
<dbReference type="RefSeq" id="WP_158242430.1">
    <property type="nucleotide sequence ID" value="NZ_JACJHR010000018.1"/>
</dbReference>
<comment type="caution">
    <text evidence="2">The sequence shown here is derived from an EMBL/GenBank/DDBJ whole genome shotgun (WGS) entry which is preliminary data.</text>
</comment>
<dbReference type="PANTHER" id="PTHR43591">
    <property type="entry name" value="METHYLTRANSFERASE"/>
    <property type="match status" value="1"/>
</dbReference>